<proteinExistence type="predicted"/>
<comment type="caution">
    <text evidence="1">The sequence shown here is derived from an EMBL/GenBank/DDBJ whole genome shotgun (WGS) entry which is preliminary data.</text>
</comment>
<sequence>MSMSMSICGQCGHGIHAHVDYVSMVVNHYHPTQCAAYVQKAGYSPLRMTPLVQRCTCEAQLCDHVAANNTYRSAEPWNVLDYFLSSNGHFYNADTMNDSMDNPFEPSSTLLSSHDANVIAVATAPIFAPTPHRAFSPSSNAGNVPLTPTSIYSPSASTSASSGIQSDITQTQAYGLNNYFVQYPDHFINPSYACQLGGDATDEGLYYHGDSNVMYGATSGAWPGPYT</sequence>
<accession>A0AA39J2J6</accession>
<keyword evidence="2" id="KW-1185">Reference proteome</keyword>
<reference evidence="1" key="1">
    <citation type="submission" date="2023-06" db="EMBL/GenBank/DDBJ databases">
        <authorList>
            <consortium name="Lawrence Berkeley National Laboratory"/>
            <person name="Ahrendt S."/>
            <person name="Sahu N."/>
            <person name="Indic B."/>
            <person name="Wong-Bajracharya J."/>
            <person name="Merenyi Z."/>
            <person name="Ke H.-M."/>
            <person name="Monk M."/>
            <person name="Kocsube S."/>
            <person name="Drula E."/>
            <person name="Lipzen A."/>
            <person name="Balint B."/>
            <person name="Henrissat B."/>
            <person name="Andreopoulos B."/>
            <person name="Martin F.M."/>
            <person name="Harder C.B."/>
            <person name="Rigling D."/>
            <person name="Ford K.L."/>
            <person name="Foster G.D."/>
            <person name="Pangilinan J."/>
            <person name="Papanicolaou A."/>
            <person name="Barry K."/>
            <person name="LaButti K."/>
            <person name="Viragh M."/>
            <person name="Koriabine M."/>
            <person name="Yan M."/>
            <person name="Riley R."/>
            <person name="Champramary S."/>
            <person name="Plett K.L."/>
            <person name="Tsai I.J."/>
            <person name="Slot J."/>
            <person name="Sipos G."/>
            <person name="Plett J."/>
            <person name="Nagy L.G."/>
            <person name="Grigoriev I.V."/>
        </authorList>
    </citation>
    <scope>NUCLEOTIDE SEQUENCE</scope>
    <source>
        <strain evidence="1">FPL87.14</strain>
    </source>
</reference>
<protein>
    <submittedName>
        <fullName evidence="1">Uncharacterized protein</fullName>
    </submittedName>
</protein>
<evidence type="ECO:0000313" key="2">
    <source>
        <dbReference type="Proteomes" id="UP001175226"/>
    </source>
</evidence>
<name>A0AA39J2J6_9AGAR</name>
<dbReference type="AlphaFoldDB" id="A0AA39J2J6"/>
<evidence type="ECO:0000313" key="1">
    <source>
        <dbReference type="EMBL" id="KAK0434947.1"/>
    </source>
</evidence>
<dbReference type="Proteomes" id="UP001175226">
    <property type="component" value="Unassembled WGS sequence"/>
</dbReference>
<organism evidence="1 2">
    <name type="scientific">Armillaria borealis</name>
    <dbReference type="NCBI Taxonomy" id="47425"/>
    <lineage>
        <taxon>Eukaryota</taxon>
        <taxon>Fungi</taxon>
        <taxon>Dikarya</taxon>
        <taxon>Basidiomycota</taxon>
        <taxon>Agaricomycotina</taxon>
        <taxon>Agaricomycetes</taxon>
        <taxon>Agaricomycetidae</taxon>
        <taxon>Agaricales</taxon>
        <taxon>Marasmiineae</taxon>
        <taxon>Physalacriaceae</taxon>
        <taxon>Armillaria</taxon>
    </lineage>
</organism>
<dbReference type="EMBL" id="JAUEPT010000067">
    <property type="protein sequence ID" value="KAK0434947.1"/>
    <property type="molecule type" value="Genomic_DNA"/>
</dbReference>
<gene>
    <name evidence="1" type="ORF">EV421DRAFT_1740583</name>
</gene>